<comment type="catalytic activity">
    <reaction evidence="5">
        <text>glycyl-tRNA(Gly) + acetyl-CoA = N-acetylglycyl-tRNA(Gly) + CoA + H(+)</text>
        <dbReference type="Rhea" id="RHEA:81867"/>
        <dbReference type="Rhea" id="RHEA-COMP:9683"/>
        <dbReference type="Rhea" id="RHEA-COMP:19766"/>
        <dbReference type="ChEBI" id="CHEBI:15378"/>
        <dbReference type="ChEBI" id="CHEBI:57287"/>
        <dbReference type="ChEBI" id="CHEBI:57288"/>
        <dbReference type="ChEBI" id="CHEBI:78522"/>
        <dbReference type="ChEBI" id="CHEBI:232036"/>
    </reaction>
</comment>
<keyword evidence="4" id="KW-0012">Acyltransferase</keyword>
<dbReference type="Proteomes" id="UP000293162">
    <property type="component" value="Unassembled WGS sequence"/>
</dbReference>
<reference evidence="7 8" key="1">
    <citation type="submission" date="2019-02" db="EMBL/GenBank/DDBJ databases">
        <title>Bacterial novel species Emticicia sp. 17J42-9 isolated from soil.</title>
        <authorList>
            <person name="Jung H.-Y."/>
        </authorList>
    </citation>
    <scope>NUCLEOTIDE SEQUENCE [LARGE SCALE GENOMIC DNA]</scope>
    <source>
        <strain evidence="7 8">17J42-9</strain>
    </source>
</reference>
<evidence type="ECO:0000256" key="4">
    <source>
        <dbReference type="ARBA" id="ARBA00023315"/>
    </source>
</evidence>
<dbReference type="InterPro" id="IPR000182">
    <property type="entry name" value="GNAT_dom"/>
</dbReference>
<feature type="domain" description="N-acetyltransferase" evidence="6">
    <location>
        <begin position="32"/>
        <end position="145"/>
    </location>
</feature>
<evidence type="ECO:0000256" key="1">
    <source>
        <dbReference type="ARBA" id="ARBA00022491"/>
    </source>
</evidence>
<dbReference type="Gene3D" id="3.40.630.30">
    <property type="match status" value="1"/>
</dbReference>
<proteinExistence type="predicted"/>
<evidence type="ECO:0000259" key="6">
    <source>
        <dbReference type="Pfam" id="PF00583"/>
    </source>
</evidence>
<dbReference type="InterPro" id="IPR016181">
    <property type="entry name" value="Acyl_CoA_acyltransferase"/>
</dbReference>
<gene>
    <name evidence="7" type="ORF">EWM59_24310</name>
</gene>
<evidence type="ECO:0000256" key="2">
    <source>
        <dbReference type="ARBA" id="ARBA00022649"/>
    </source>
</evidence>
<protein>
    <submittedName>
        <fullName evidence="7">GNAT family N-acetyltransferase</fullName>
    </submittedName>
</protein>
<keyword evidence="1" id="KW-0678">Repressor</keyword>
<dbReference type="PANTHER" id="PTHR36449:SF1">
    <property type="entry name" value="ACETYLTRANSFERASE"/>
    <property type="match status" value="1"/>
</dbReference>
<dbReference type="GO" id="GO:0016747">
    <property type="term" value="F:acyltransferase activity, transferring groups other than amino-acyl groups"/>
    <property type="evidence" value="ECO:0007669"/>
    <property type="project" value="InterPro"/>
</dbReference>
<sequence>MALKIELLEKKYNKSNFNCGQSLLDDYIKRQAKQDVSRDLSACFVLVDEIDAVIGYYTLSANSVRKEDFPETLQKKWPPSYQDLPTILLGRLAIDNSLKGRGYGQILIIDALKRSLGIAESLGTLAVVVDPIDEIAKGFYARYGFILLPTSGKMFLPMKTIAELLS</sequence>
<dbReference type="RefSeq" id="WP_130023850.1">
    <property type="nucleotide sequence ID" value="NZ_SEWF01000061.1"/>
</dbReference>
<dbReference type="OrthoDB" id="9799147at2"/>
<evidence type="ECO:0000256" key="3">
    <source>
        <dbReference type="ARBA" id="ARBA00022679"/>
    </source>
</evidence>
<keyword evidence="8" id="KW-1185">Reference proteome</keyword>
<dbReference type="AlphaFoldDB" id="A0A4Q5LU20"/>
<dbReference type="SUPFAM" id="SSF55729">
    <property type="entry name" value="Acyl-CoA N-acyltransferases (Nat)"/>
    <property type="match status" value="1"/>
</dbReference>
<comment type="caution">
    <text evidence="7">The sequence shown here is derived from an EMBL/GenBank/DDBJ whole genome shotgun (WGS) entry which is preliminary data.</text>
</comment>
<dbReference type="PANTHER" id="PTHR36449">
    <property type="entry name" value="ACETYLTRANSFERASE-RELATED"/>
    <property type="match status" value="1"/>
</dbReference>
<name>A0A4Q5LU20_9BACT</name>
<dbReference type="EMBL" id="SEWF01000061">
    <property type="protein sequence ID" value="RYU93005.1"/>
    <property type="molecule type" value="Genomic_DNA"/>
</dbReference>
<accession>A0A4Q5LU20</accession>
<evidence type="ECO:0000313" key="8">
    <source>
        <dbReference type="Proteomes" id="UP000293162"/>
    </source>
</evidence>
<organism evidence="7 8">
    <name type="scientific">Emticicia agri</name>
    <dbReference type="NCBI Taxonomy" id="2492393"/>
    <lineage>
        <taxon>Bacteria</taxon>
        <taxon>Pseudomonadati</taxon>
        <taxon>Bacteroidota</taxon>
        <taxon>Cytophagia</taxon>
        <taxon>Cytophagales</taxon>
        <taxon>Leadbetterellaceae</taxon>
        <taxon>Emticicia</taxon>
    </lineage>
</organism>
<keyword evidence="2" id="KW-1277">Toxin-antitoxin system</keyword>
<keyword evidence="3 7" id="KW-0808">Transferase</keyword>
<evidence type="ECO:0000313" key="7">
    <source>
        <dbReference type="EMBL" id="RYU93005.1"/>
    </source>
</evidence>
<dbReference type="Pfam" id="PF00583">
    <property type="entry name" value="Acetyltransf_1"/>
    <property type="match status" value="1"/>
</dbReference>
<evidence type="ECO:0000256" key="5">
    <source>
        <dbReference type="ARBA" id="ARBA00049880"/>
    </source>
</evidence>